<sequence length="348" mass="38024">MASSGSSFSTSSRTHIHASSVTSGHHPNPIDPNEVAHEFRFFRVYKDGRIEKFRSTEKIPPSDDPVTGVRIKDVEISSQPAVSARIFLPKIRDSSRKLPVLYHVHGGGFCFESAFSPIHSKYLTLLTAEADVITVSVEYGLFPDRPIPACYEDSWAGLQWVAGHVNGNGPESWLNEHADFGRVFIGGESAGGNISHNLAVRIGTLGLPGVNVAGMVLVHPYFGGTDDDQMWLYMCPSNGGLQDPRLKPSAEDLARLGSKRVLIFVAEKDHLNVVGRNYYQELKESGWKGSAEILENEGEDHCFHMENLSLVLSPETDSNPASSSGDLQGDNFVFGEKDLLKGQGMALL</sequence>
<protein>
    <submittedName>
        <fullName evidence="1">Uncharacterized protein</fullName>
    </submittedName>
</protein>
<dbReference type="EMBL" id="CM047749">
    <property type="protein sequence ID" value="KAJ0010245.1"/>
    <property type="molecule type" value="Genomic_DNA"/>
</dbReference>
<reference evidence="2" key="1">
    <citation type="journal article" date="2023" name="G3 (Bethesda)">
        <title>Genome assembly and association tests identify interacting loci associated with vigor, precocity, and sex in interspecific pistachio rootstocks.</title>
        <authorList>
            <person name="Palmer W."/>
            <person name="Jacygrad E."/>
            <person name="Sagayaradj S."/>
            <person name="Cavanaugh K."/>
            <person name="Han R."/>
            <person name="Bertier L."/>
            <person name="Beede B."/>
            <person name="Kafkas S."/>
            <person name="Golino D."/>
            <person name="Preece J."/>
            <person name="Michelmore R."/>
        </authorList>
    </citation>
    <scope>NUCLEOTIDE SEQUENCE [LARGE SCALE GENOMIC DNA]</scope>
</reference>
<dbReference type="Proteomes" id="UP001163603">
    <property type="component" value="Chromosome 14"/>
</dbReference>
<gene>
    <name evidence="1" type="ORF">Pint_34440</name>
</gene>
<accession>A0ACC0X425</accession>
<evidence type="ECO:0000313" key="1">
    <source>
        <dbReference type="EMBL" id="KAJ0010245.1"/>
    </source>
</evidence>
<evidence type="ECO:0000313" key="2">
    <source>
        <dbReference type="Proteomes" id="UP001163603"/>
    </source>
</evidence>
<comment type="caution">
    <text evidence="1">The sequence shown here is derived from an EMBL/GenBank/DDBJ whole genome shotgun (WGS) entry which is preliminary data.</text>
</comment>
<organism evidence="1 2">
    <name type="scientific">Pistacia integerrima</name>
    <dbReference type="NCBI Taxonomy" id="434235"/>
    <lineage>
        <taxon>Eukaryota</taxon>
        <taxon>Viridiplantae</taxon>
        <taxon>Streptophyta</taxon>
        <taxon>Embryophyta</taxon>
        <taxon>Tracheophyta</taxon>
        <taxon>Spermatophyta</taxon>
        <taxon>Magnoliopsida</taxon>
        <taxon>eudicotyledons</taxon>
        <taxon>Gunneridae</taxon>
        <taxon>Pentapetalae</taxon>
        <taxon>rosids</taxon>
        <taxon>malvids</taxon>
        <taxon>Sapindales</taxon>
        <taxon>Anacardiaceae</taxon>
        <taxon>Pistacia</taxon>
    </lineage>
</organism>
<keyword evidence="2" id="KW-1185">Reference proteome</keyword>
<proteinExistence type="predicted"/>
<name>A0ACC0X425_9ROSI</name>